<feature type="compositionally biased region" description="Basic and acidic residues" evidence="1">
    <location>
        <begin position="261"/>
        <end position="271"/>
    </location>
</feature>
<dbReference type="Pfam" id="PF11769">
    <property type="entry name" value="DUF3313"/>
    <property type="match status" value="1"/>
</dbReference>
<keyword evidence="2" id="KW-0732">Signal</keyword>
<proteinExistence type="predicted"/>
<dbReference type="PROSITE" id="PS51257">
    <property type="entry name" value="PROKAR_LIPOPROTEIN"/>
    <property type="match status" value="1"/>
</dbReference>
<dbReference type="RefSeq" id="WP_369058972.1">
    <property type="nucleotide sequence ID" value="NZ_CP158375.1"/>
</dbReference>
<organism evidence="3">
    <name type="scientific">Caulobacter sp. 73W</name>
    <dbReference type="NCBI Taxonomy" id="3161137"/>
    <lineage>
        <taxon>Bacteria</taxon>
        <taxon>Pseudomonadati</taxon>
        <taxon>Pseudomonadota</taxon>
        <taxon>Alphaproteobacteria</taxon>
        <taxon>Caulobacterales</taxon>
        <taxon>Caulobacteraceae</taxon>
        <taxon>Caulobacter</taxon>
    </lineage>
</organism>
<dbReference type="EMBL" id="CP158375">
    <property type="protein sequence ID" value="XDO96118.1"/>
    <property type="molecule type" value="Genomic_DNA"/>
</dbReference>
<dbReference type="InterPro" id="IPR021747">
    <property type="entry name" value="DUF3313"/>
</dbReference>
<accession>A0AB39KR30</accession>
<evidence type="ECO:0000256" key="1">
    <source>
        <dbReference type="SAM" id="MobiDB-lite"/>
    </source>
</evidence>
<evidence type="ECO:0000313" key="3">
    <source>
        <dbReference type="EMBL" id="XDO96118.1"/>
    </source>
</evidence>
<gene>
    <name evidence="3" type="ORF">ABOZ73_15175</name>
</gene>
<name>A0AB39KR30_9CAUL</name>
<sequence length="280" mass="29511">MRRSATILRSAAATALLLSLAACASAPLKPGGNLASYDGLTKAEGPRTKARIRYDAAALGKARTAHIAPATFSPEVAAELNEEQKALVAAALNRTLCDRVAQRYDIVPQGERADLTVTSTITHLEKTEGGLAGASIAASALSPIPFTPRLPIGMGSLAGKSEVKDASGKQVAAMMWARGADAFTTDPRLSKIGDAYELSEAFGRDMGRMVTRHSDPFKSAPKRTWEERKGDDPQCAVFGDKPGLAGFIGERLGAPPGWTDKANDPKPEKKPQSVARNEGS</sequence>
<feature type="signal peptide" evidence="2">
    <location>
        <begin position="1"/>
        <end position="24"/>
    </location>
</feature>
<protein>
    <submittedName>
        <fullName evidence="3">DUF3313 domain-containing protein</fullName>
    </submittedName>
</protein>
<dbReference type="AlphaFoldDB" id="A0AB39KR30"/>
<feature type="region of interest" description="Disordered" evidence="1">
    <location>
        <begin position="212"/>
        <end position="280"/>
    </location>
</feature>
<feature type="compositionally biased region" description="Basic and acidic residues" evidence="1">
    <location>
        <begin position="223"/>
        <end position="232"/>
    </location>
</feature>
<feature type="chain" id="PRO_5044246679" evidence="2">
    <location>
        <begin position="25"/>
        <end position="280"/>
    </location>
</feature>
<evidence type="ECO:0000256" key="2">
    <source>
        <dbReference type="SAM" id="SignalP"/>
    </source>
</evidence>
<reference evidence="3" key="1">
    <citation type="submission" date="2024-06" db="EMBL/GenBank/DDBJ databases">
        <title>Caulobacter inopinatus, sp. nov.</title>
        <authorList>
            <person name="Donachie S.P."/>
        </authorList>
    </citation>
    <scope>NUCLEOTIDE SEQUENCE</scope>
    <source>
        <strain evidence="3">73W</strain>
    </source>
</reference>